<evidence type="ECO:0000313" key="2">
    <source>
        <dbReference type="Proteomes" id="UP000800040"/>
    </source>
</evidence>
<reference evidence="1" key="1">
    <citation type="submission" date="2020-01" db="EMBL/GenBank/DDBJ databases">
        <authorList>
            <consortium name="DOE Joint Genome Institute"/>
            <person name="Haridas S."/>
            <person name="Albert R."/>
            <person name="Binder M."/>
            <person name="Bloem J."/>
            <person name="Labutti K."/>
            <person name="Salamov A."/>
            <person name="Andreopoulos B."/>
            <person name="Baker S.E."/>
            <person name="Barry K."/>
            <person name="Bills G."/>
            <person name="Bluhm B.H."/>
            <person name="Cannon C."/>
            <person name="Castanera R."/>
            <person name="Culley D.E."/>
            <person name="Daum C."/>
            <person name="Ezra D."/>
            <person name="Gonzalez J.B."/>
            <person name="Henrissat B."/>
            <person name="Kuo A."/>
            <person name="Liang C."/>
            <person name="Lipzen A."/>
            <person name="Lutzoni F."/>
            <person name="Magnuson J."/>
            <person name="Mondo S."/>
            <person name="Nolan M."/>
            <person name="Ohm R."/>
            <person name="Pangilinan J."/>
            <person name="Park H.-J."/>
            <person name="Ramirez L."/>
            <person name="Alfaro M."/>
            <person name="Sun H."/>
            <person name="Tritt A."/>
            <person name="Yoshinaga Y."/>
            <person name="Zwiers L.-H."/>
            <person name="Turgeon B.G."/>
            <person name="Goodwin S.B."/>
            <person name="Spatafora J.W."/>
            <person name="Crous P.W."/>
            <person name="Grigoriev I.V."/>
        </authorList>
    </citation>
    <scope>NUCLEOTIDE SEQUENCE</scope>
    <source>
        <strain evidence="1">P77</strain>
    </source>
</reference>
<sequence length="75" mass="8455">MSPTTTKTPPFRLCIAFLLIVQIACWALTLLDLVHPGRPQVLLRTTMDTISLHFSRQSSVLLRYRDGTGVRGLLF</sequence>
<dbReference type="EMBL" id="ML975497">
    <property type="protein sequence ID" value="KAF1828785.1"/>
    <property type="molecule type" value="Genomic_DNA"/>
</dbReference>
<proteinExistence type="predicted"/>
<dbReference type="Proteomes" id="UP000800040">
    <property type="component" value="Unassembled WGS sequence"/>
</dbReference>
<dbReference type="OrthoDB" id="3744583at2759"/>
<organism evidence="1 2">
    <name type="scientific">Decorospora gaudefroyi</name>
    <dbReference type="NCBI Taxonomy" id="184978"/>
    <lineage>
        <taxon>Eukaryota</taxon>
        <taxon>Fungi</taxon>
        <taxon>Dikarya</taxon>
        <taxon>Ascomycota</taxon>
        <taxon>Pezizomycotina</taxon>
        <taxon>Dothideomycetes</taxon>
        <taxon>Pleosporomycetidae</taxon>
        <taxon>Pleosporales</taxon>
        <taxon>Pleosporineae</taxon>
        <taxon>Pleosporaceae</taxon>
        <taxon>Decorospora</taxon>
    </lineage>
</organism>
<name>A0A6A5JW80_9PLEO</name>
<dbReference type="AlphaFoldDB" id="A0A6A5JW80"/>
<keyword evidence="2" id="KW-1185">Reference proteome</keyword>
<gene>
    <name evidence="1" type="ORF">BDW02DRAFT_511474</name>
</gene>
<protein>
    <submittedName>
        <fullName evidence="1">Uncharacterized protein</fullName>
    </submittedName>
</protein>
<evidence type="ECO:0000313" key="1">
    <source>
        <dbReference type="EMBL" id="KAF1828785.1"/>
    </source>
</evidence>
<accession>A0A6A5JW80</accession>